<proteinExistence type="predicted"/>
<comment type="caution">
    <text evidence="2">The sequence shown here is derived from an EMBL/GenBank/DDBJ whole genome shotgun (WGS) entry which is preliminary data.</text>
</comment>
<evidence type="ECO:0000313" key="2">
    <source>
        <dbReference type="EMBL" id="MBU5593251.1"/>
    </source>
</evidence>
<evidence type="ECO:0000259" key="1">
    <source>
        <dbReference type="PROSITE" id="PS50932"/>
    </source>
</evidence>
<feature type="domain" description="HTH lacI-type" evidence="1">
    <location>
        <begin position="2"/>
        <end position="48"/>
    </location>
</feature>
<dbReference type="PANTHER" id="PTHR30146:SF149">
    <property type="entry name" value="HTH-TYPE TRANSCRIPTIONAL REGULATOR EBGR"/>
    <property type="match status" value="1"/>
</dbReference>
<dbReference type="PROSITE" id="PS50932">
    <property type="entry name" value="HTH_LACI_2"/>
    <property type="match status" value="1"/>
</dbReference>
<name>A0ABS6F401_9CLOT</name>
<dbReference type="PROSITE" id="PS00356">
    <property type="entry name" value="HTH_LACI_1"/>
    <property type="match status" value="1"/>
</dbReference>
<dbReference type="CDD" id="cd01392">
    <property type="entry name" value="HTH_LacI"/>
    <property type="match status" value="1"/>
</dbReference>
<dbReference type="Pfam" id="PF13377">
    <property type="entry name" value="Peripla_BP_3"/>
    <property type="match status" value="1"/>
</dbReference>
<dbReference type="RefSeq" id="WP_216457927.1">
    <property type="nucleotide sequence ID" value="NZ_JAHLQL010000008.1"/>
</dbReference>
<dbReference type="InterPro" id="IPR000843">
    <property type="entry name" value="HTH_LacI"/>
</dbReference>
<dbReference type="InterPro" id="IPR046335">
    <property type="entry name" value="LacI/GalR-like_sensor"/>
</dbReference>
<dbReference type="CDD" id="cd01544">
    <property type="entry name" value="PBP1_GalR"/>
    <property type="match status" value="1"/>
</dbReference>
<gene>
    <name evidence="2" type="ORF">KQI89_15995</name>
</gene>
<evidence type="ECO:0000313" key="3">
    <source>
        <dbReference type="Proteomes" id="UP000736583"/>
    </source>
</evidence>
<dbReference type="Pfam" id="PF00356">
    <property type="entry name" value="LacI"/>
    <property type="match status" value="1"/>
</dbReference>
<dbReference type="PANTHER" id="PTHR30146">
    <property type="entry name" value="LACI-RELATED TRANSCRIPTIONAL REPRESSOR"/>
    <property type="match status" value="1"/>
</dbReference>
<dbReference type="Proteomes" id="UP000736583">
    <property type="component" value="Unassembled WGS sequence"/>
</dbReference>
<sequence length="331" mass="37908">MATIRDIAERAGVSLATVSRVLNYDETLNVSDITRKKVFEIAQELEYVTTKERKGKKPTLRIGIVKGYSDREEIEDTYYLFIRHSIEGILQEEKIEYLNIEKEEKDHKAKNLDGIIAIGGFTDKEVRRLVNTNSNIVFVDNCPEEGDYDCVVVDMKRAVKKALDYLTSLGHESIGFIGGRDYTEQGEIEDDIREKAYYKYMKSKDMLHEDFIRLGKFTPGSGYRLMKEILDNGRYPTAFFIANDSMAIGAYKAILEKGLKIPEDISIIGFNDISTAQYIVPPLTTMKIYTEFMSETAVQLLMERIKDERKISKKVIVPTKLIIRESCKALE</sequence>
<dbReference type="EMBL" id="JAHLQL010000008">
    <property type="protein sequence ID" value="MBU5593251.1"/>
    <property type="molecule type" value="Genomic_DNA"/>
</dbReference>
<reference evidence="2 3" key="1">
    <citation type="submission" date="2021-06" db="EMBL/GenBank/DDBJ databases">
        <authorList>
            <person name="Sun Q."/>
            <person name="Li D."/>
        </authorList>
    </citation>
    <scope>NUCLEOTIDE SEQUENCE [LARGE SCALE GENOMIC DNA]</scope>
    <source>
        <strain evidence="2 3">MSJ-4</strain>
    </source>
</reference>
<dbReference type="GO" id="GO:0003677">
    <property type="term" value="F:DNA binding"/>
    <property type="evidence" value="ECO:0007669"/>
    <property type="project" value="UniProtKB-KW"/>
</dbReference>
<protein>
    <submittedName>
        <fullName evidence="2">LacI family DNA-binding transcriptional regulator</fullName>
    </submittedName>
</protein>
<keyword evidence="3" id="KW-1185">Reference proteome</keyword>
<dbReference type="SMART" id="SM00354">
    <property type="entry name" value="HTH_LACI"/>
    <property type="match status" value="1"/>
</dbReference>
<keyword evidence="2" id="KW-0238">DNA-binding</keyword>
<accession>A0ABS6F401</accession>
<organism evidence="2 3">
    <name type="scientific">Clostridium simiarum</name>
    <dbReference type="NCBI Taxonomy" id="2841506"/>
    <lineage>
        <taxon>Bacteria</taxon>
        <taxon>Bacillati</taxon>
        <taxon>Bacillota</taxon>
        <taxon>Clostridia</taxon>
        <taxon>Eubacteriales</taxon>
        <taxon>Clostridiaceae</taxon>
        <taxon>Clostridium</taxon>
    </lineage>
</organism>